<feature type="binding site" evidence="2">
    <location>
        <position position="33"/>
    </location>
    <ligand>
        <name>substrate</name>
    </ligand>
</feature>
<reference evidence="3 4" key="1">
    <citation type="submission" date="2019-08" db="EMBL/GenBank/DDBJ databases">
        <title>In-depth cultivation of the pig gut microbiome towards novel bacterial diversity and tailored functional studies.</title>
        <authorList>
            <person name="Wylensek D."/>
            <person name="Hitch T.C.A."/>
            <person name="Clavel T."/>
        </authorList>
    </citation>
    <scope>NUCLEOTIDE SEQUENCE [LARGE SCALE GENOMIC DNA]</scope>
    <source>
        <strain evidence="3 4">WCA-MUC-591-APC-4B</strain>
    </source>
</reference>
<dbReference type="GO" id="GO:0000287">
    <property type="term" value="F:magnesium ion binding"/>
    <property type="evidence" value="ECO:0007669"/>
    <property type="project" value="UniProtKB-UniRule"/>
</dbReference>
<dbReference type="NCBIfam" id="NF011405">
    <property type="entry name" value="PRK14830.1"/>
    <property type="match status" value="1"/>
</dbReference>
<dbReference type="HAMAP" id="MF_01139">
    <property type="entry name" value="ISPT"/>
    <property type="match status" value="1"/>
</dbReference>
<organism evidence="3 4">
    <name type="scientific">Mogibacterium kristiansenii</name>
    <dbReference type="NCBI Taxonomy" id="2606708"/>
    <lineage>
        <taxon>Bacteria</taxon>
        <taxon>Bacillati</taxon>
        <taxon>Bacillota</taxon>
        <taxon>Clostridia</taxon>
        <taxon>Peptostreptococcales</taxon>
        <taxon>Anaerovoracaceae</taxon>
        <taxon>Mogibacterium</taxon>
    </lineage>
</organism>
<feature type="binding site" evidence="2">
    <location>
        <position position="65"/>
    </location>
    <ligand>
        <name>substrate</name>
    </ligand>
</feature>
<dbReference type="PROSITE" id="PS01066">
    <property type="entry name" value="UPP_SYNTHASE"/>
    <property type="match status" value="1"/>
</dbReference>
<feature type="binding site" evidence="2">
    <location>
        <begin position="17"/>
        <end position="20"/>
    </location>
    <ligand>
        <name>substrate</name>
    </ligand>
</feature>
<dbReference type="GO" id="GO:0045547">
    <property type="term" value="F:ditrans,polycis-polyprenyl diphosphate synthase [(2E,6E)-farnesyl diphosphate specific] activity"/>
    <property type="evidence" value="ECO:0007669"/>
    <property type="project" value="TreeGrafter"/>
</dbReference>
<feature type="binding site" evidence="2">
    <location>
        <position position="16"/>
    </location>
    <ligand>
        <name>Mg(2+)</name>
        <dbReference type="ChEBI" id="CHEBI:18420"/>
    </ligand>
</feature>
<dbReference type="InterPro" id="IPR018520">
    <property type="entry name" value="UPP_synth-like_CS"/>
</dbReference>
<feature type="binding site" evidence="2">
    <location>
        <position position="29"/>
    </location>
    <ligand>
        <name>substrate</name>
    </ligand>
</feature>
<proteinExistence type="inferred from homology"/>
<comment type="cofactor">
    <cofactor evidence="2">
        <name>Mg(2+)</name>
        <dbReference type="ChEBI" id="CHEBI:18420"/>
    </cofactor>
    <text evidence="2">Binds 2 magnesium ions per subunit.</text>
</comment>
<comment type="function">
    <text evidence="2">Catalyzes the condensation of isopentenyl diphosphate (IPP) with allylic pyrophosphates generating different type of terpenoids.</text>
</comment>
<name>A0A6N7XJ28_9FIRM</name>
<protein>
    <recommendedName>
        <fullName evidence="2">Isoprenyl transferase</fullName>
        <ecNumber evidence="2">2.5.1.-</ecNumber>
    </recommendedName>
</protein>
<feature type="binding site" evidence="2">
    <location>
        <position position="21"/>
    </location>
    <ligand>
        <name>substrate</name>
    </ligand>
</feature>
<dbReference type="PANTHER" id="PTHR10291:SF0">
    <property type="entry name" value="DEHYDRODOLICHYL DIPHOSPHATE SYNTHASE 2"/>
    <property type="match status" value="1"/>
</dbReference>
<feature type="binding site" evidence="2">
    <location>
        <position position="202"/>
    </location>
    <ligand>
        <name>Mg(2+)</name>
        <dbReference type="ChEBI" id="CHEBI:18420"/>
    </ligand>
</feature>
<feature type="binding site" evidence="2">
    <location>
        <begin position="189"/>
        <end position="191"/>
    </location>
    <ligand>
        <name>substrate</name>
    </ligand>
</feature>
<dbReference type="GO" id="GO:0016094">
    <property type="term" value="P:polyprenol biosynthetic process"/>
    <property type="evidence" value="ECO:0007669"/>
    <property type="project" value="TreeGrafter"/>
</dbReference>
<feature type="active site" evidence="2">
    <location>
        <position position="16"/>
    </location>
</feature>
<dbReference type="Pfam" id="PF01255">
    <property type="entry name" value="Prenyltransf"/>
    <property type="match status" value="1"/>
</dbReference>
<evidence type="ECO:0000256" key="1">
    <source>
        <dbReference type="ARBA" id="ARBA00022679"/>
    </source>
</evidence>
<gene>
    <name evidence="3" type="ORF">FYJ65_01085</name>
</gene>
<keyword evidence="4" id="KW-1185">Reference proteome</keyword>
<sequence length="240" mass="27173">MTEPNKLPTHVGVIMDGNGRWAKKKGVPRLMGHNAGMESMKKIVIAASNMGIKYLTVYAFSTENWKRSVEEVSGIFRLIVKYVQLELNELVENNVRINIIGEYRELPADSVAAIDKLLDATKDNTGLVFNIAVNYGGRAEIVKAVNELLAEPGRTEITEEDISAHLYTGRFHDDIPDPDLIIRTSGEERTSNFLVWQSAYSELMFTDTLWPDFTAEEFGNLCEQFSHRKRRFGGRDKDDK</sequence>
<dbReference type="NCBIfam" id="TIGR00055">
    <property type="entry name" value="uppS"/>
    <property type="match status" value="1"/>
</dbReference>
<dbReference type="InterPro" id="IPR001441">
    <property type="entry name" value="UPP_synth-like"/>
</dbReference>
<evidence type="ECO:0000313" key="4">
    <source>
        <dbReference type="Proteomes" id="UP000469424"/>
    </source>
</evidence>
<dbReference type="PANTHER" id="PTHR10291">
    <property type="entry name" value="DEHYDRODOLICHYL DIPHOSPHATE SYNTHASE FAMILY MEMBER"/>
    <property type="match status" value="1"/>
</dbReference>
<evidence type="ECO:0000256" key="2">
    <source>
        <dbReference type="HAMAP-Rule" id="MF_01139"/>
    </source>
</evidence>
<comment type="subunit">
    <text evidence="2">Homodimer.</text>
</comment>
<feature type="binding site" evidence="2">
    <location>
        <position position="67"/>
    </location>
    <ligand>
        <name>substrate</name>
    </ligand>
</feature>
<comment type="similarity">
    <text evidence="2">Belongs to the UPP synthase family.</text>
</comment>
<keyword evidence="2" id="KW-0479">Metal-binding</keyword>
<dbReference type="EMBL" id="VUNA01000001">
    <property type="protein sequence ID" value="MST69946.1"/>
    <property type="molecule type" value="Genomic_DNA"/>
</dbReference>
<dbReference type="EC" id="2.5.1.-" evidence="2"/>
<dbReference type="Proteomes" id="UP000469424">
    <property type="component" value="Unassembled WGS sequence"/>
</dbReference>
<dbReference type="Gene3D" id="3.40.1180.10">
    <property type="entry name" value="Decaprenyl diphosphate synthase-like"/>
    <property type="match status" value="1"/>
</dbReference>
<feature type="binding site" evidence="2">
    <location>
        <position position="183"/>
    </location>
    <ligand>
        <name>substrate</name>
    </ligand>
</feature>
<dbReference type="RefSeq" id="WP_154553499.1">
    <property type="nucleotide sequence ID" value="NZ_JBJESO010000004.1"/>
</dbReference>
<comment type="caution">
    <text evidence="3">The sequence shown here is derived from an EMBL/GenBank/DDBJ whole genome shotgun (WGS) entry which is preliminary data.</text>
</comment>
<dbReference type="SUPFAM" id="SSF64005">
    <property type="entry name" value="Undecaprenyl diphosphate synthase"/>
    <property type="match status" value="1"/>
</dbReference>
<dbReference type="AlphaFoldDB" id="A0A6N7XJ28"/>
<feature type="binding site" evidence="2">
    <location>
        <begin position="61"/>
        <end position="63"/>
    </location>
    <ligand>
        <name>substrate</name>
    </ligand>
</feature>
<accession>A0A6N7XJ28</accession>
<keyword evidence="2" id="KW-0460">Magnesium</keyword>
<dbReference type="CDD" id="cd00475">
    <property type="entry name" value="Cis_IPPS"/>
    <property type="match status" value="1"/>
</dbReference>
<keyword evidence="1 2" id="KW-0808">Transferase</keyword>
<dbReference type="InterPro" id="IPR036424">
    <property type="entry name" value="UPP_synth-like_sf"/>
</dbReference>
<dbReference type="FunFam" id="3.40.1180.10:FF:000001">
    <property type="entry name" value="(2E,6E)-farnesyl-diphosphate-specific ditrans,polycis-undecaprenyl-diphosphate synthase"/>
    <property type="match status" value="1"/>
</dbReference>
<feature type="active site" description="Proton acceptor" evidence="2">
    <location>
        <position position="64"/>
    </location>
</feature>
<evidence type="ECO:0000313" key="3">
    <source>
        <dbReference type="EMBL" id="MST69946.1"/>
    </source>
</evidence>